<feature type="compositionally biased region" description="Low complexity" evidence="1">
    <location>
        <begin position="118"/>
        <end position="132"/>
    </location>
</feature>
<feature type="compositionally biased region" description="Basic residues" evidence="1">
    <location>
        <begin position="144"/>
        <end position="153"/>
    </location>
</feature>
<dbReference type="Proteomes" id="UP000594759">
    <property type="component" value="Chromosome"/>
</dbReference>
<gene>
    <name evidence="2" type="ORF">IZT61_12385</name>
</gene>
<organism evidence="2 3">
    <name type="scientific">Pedobacter endophyticus</name>
    <dbReference type="NCBI Taxonomy" id="2789740"/>
    <lineage>
        <taxon>Bacteria</taxon>
        <taxon>Pseudomonadati</taxon>
        <taxon>Bacteroidota</taxon>
        <taxon>Sphingobacteriia</taxon>
        <taxon>Sphingobacteriales</taxon>
        <taxon>Sphingobacteriaceae</taxon>
        <taxon>Pedobacter</taxon>
    </lineage>
</organism>
<evidence type="ECO:0000313" key="2">
    <source>
        <dbReference type="EMBL" id="QPH37906.1"/>
    </source>
</evidence>
<dbReference type="KEGG" id="pex:IZT61_12385"/>
<feature type="region of interest" description="Disordered" evidence="1">
    <location>
        <begin position="108"/>
        <end position="153"/>
    </location>
</feature>
<protein>
    <submittedName>
        <fullName evidence="2">Uncharacterized protein</fullName>
    </submittedName>
</protein>
<evidence type="ECO:0000313" key="3">
    <source>
        <dbReference type="Proteomes" id="UP000594759"/>
    </source>
</evidence>
<dbReference type="RefSeq" id="WP_196097218.1">
    <property type="nucleotide sequence ID" value="NZ_CP064939.1"/>
</dbReference>
<sequence>MLSSCTTNYYLTVSDTETPIYSTDDGYEKVALIEAGKGFISKGKSSRTATSYGLSNGYSPYILTWKPLKKLTKKQLAELVFTTNYGYTYSGVPTSDYRYGRLLKTYPSYTPSAEPRSTTKSTGSSGGTVHVKGYTRKDGTYVRPHTRSAPRRH</sequence>
<accession>A0A7U3Q3K9</accession>
<keyword evidence="3" id="KW-1185">Reference proteome</keyword>
<name>A0A7U3Q3K9_9SPHI</name>
<dbReference type="AlphaFoldDB" id="A0A7U3Q3K9"/>
<dbReference type="EMBL" id="CP064939">
    <property type="protein sequence ID" value="QPH37906.1"/>
    <property type="molecule type" value="Genomic_DNA"/>
</dbReference>
<reference evidence="2 3" key="1">
    <citation type="submission" date="2020-11" db="EMBL/GenBank/DDBJ databases">
        <title>Pedobacter endophytica, an endophytic bacteria isolated form Carex pumila.</title>
        <authorList>
            <person name="Peng Y."/>
            <person name="Jiang L."/>
            <person name="Lee J."/>
        </authorList>
    </citation>
    <scope>NUCLEOTIDE SEQUENCE [LARGE SCALE GENOMIC DNA]</scope>
    <source>
        <strain evidence="2 3">JBR3-12</strain>
    </source>
</reference>
<proteinExistence type="predicted"/>
<evidence type="ECO:0000256" key="1">
    <source>
        <dbReference type="SAM" id="MobiDB-lite"/>
    </source>
</evidence>